<dbReference type="EMBL" id="JANSHE010002998">
    <property type="protein sequence ID" value="KAJ2988269.1"/>
    <property type="molecule type" value="Genomic_DNA"/>
</dbReference>
<sequence>MDELFVSLQSPAVDAKLAALPSANLGNVGELYVDDKTVWSKLVLAPVGPSAMLLGSVAEMSDVDQGPLLDT</sequence>
<dbReference type="Proteomes" id="UP001144978">
    <property type="component" value="Unassembled WGS sequence"/>
</dbReference>
<reference evidence="1" key="1">
    <citation type="submission" date="2022-08" db="EMBL/GenBank/DDBJ databases">
        <title>Genome Sequence of Pycnoporus sanguineus.</title>
        <authorList>
            <person name="Buettner E."/>
        </authorList>
    </citation>
    <scope>NUCLEOTIDE SEQUENCE</scope>
    <source>
        <strain evidence="1">CG-C14</strain>
    </source>
</reference>
<accession>A0ACC1P9R9</accession>
<organism evidence="1 2">
    <name type="scientific">Trametes sanguinea</name>
    <dbReference type="NCBI Taxonomy" id="158606"/>
    <lineage>
        <taxon>Eukaryota</taxon>
        <taxon>Fungi</taxon>
        <taxon>Dikarya</taxon>
        <taxon>Basidiomycota</taxon>
        <taxon>Agaricomycotina</taxon>
        <taxon>Agaricomycetes</taxon>
        <taxon>Polyporales</taxon>
        <taxon>Polyporaceae</taxon>
        <taxon>Trametes</taxon>
    </lineage>
</organism>
<evidence type="ECO:0000313" key="2">
    <source>
        <dbReference type="Proteomes" id="UP001144978"/>
    </source>
</evidence>
<gene>
    <name evidence="1" type="ORF">NUW54_g9167</name>
</gene>
<protein>
    <submittedName>
        <fullName evidence="1">Uncharacterized protein</fullName>
    </submittedName>
</protein>
<name>A0ACC1P9R9_9APHY</name>
<keyword evidence="2" id="KW-1185">Reference proteome</keyword>
<evidence type="ECO:0000313" key="1">
    <source>
        <dbReference type="EMBL" id="KAJ2988269.1"/>
    </source>
</evidence>
<comment type="caution">
    <text evidence="1">The sequence shown here is derived from an EMBL/GenBank/DDBJ whole genome shotgun (WGS) entry which is preliminary data.</text>
</comment>
<proteinExistence type="predicted"/>